<feature type="chain" id="PRO_5047230916" evidence="1">
    <location>
        <begin position="23"/>
        <end position="170"/>
    </location>
</feature>
<organism evidence="2 3">
    <name type="scientific">Mesorhizobium japonicum R7A</name>
    <dbReference type="NCBI Taxonomy" id="935547"/>
    <lineage>
        <taxon>Bacteria</taxon>
        <taxon>Pseudomonadati</taxon>
        <taxon>Pseudomonadota</taxon>
        <taxon>Alphaproteobacteria</taxon>
        <taxon>Hyphomicrobiales</taxon>
        <taxon>Phyllobacteriaceae</taxon>
        <taxon>Mesorhizobium</taxon>
    </lineage>
</organism>
<name>A0ABX6MUZ6_9HYPH</name>
<accession>A0ABX6MUZ6</accession>
<dbReference type="Proteomes" id="UP000500892">
    <property type="component" value="Chromosome"/>
</dbReference>
<dbReference type="GeneID" id="66684476"/>
<reference evidence="2 3" key="1">
    <citation type="submission" date="2020-04" db="EMBL/GenBank/DDBJ databases">
        <title>Mesorhizobium japonicum R7A epigenetic regulation of quorum sensing and ICE transfer.</title>
        <authorList>
            <person name="Ramsay J.P."/>
            <person name="Colombi E."/>
            <person name="Perry B.J."/>
            <person name="Staltari A."/>
        </authorList>
    </citation>
    <scope>NUCLEOTIDE SEQUENCE [LARGE SCALE GENOMIC DNA]</scope>
    <source>
        <strain evidence="2 3">R7A</strain>
    </source>
</reference>
<evidence type="ECO:0000256" key="1">
    <source>
        <dbReference type="SAM" id="SignalP"/>
    </source>
</evidence>
<dbReference type="EMBL" id="CP051772">
    <property type="protein sequence ID" value="QJF03209.1"/>
    <property type="molecule type" value="Genomic_DNA"/>
</dbReference>
<keyword evidence="1" id="KW-0732">Signal</keyword>
<evidence type="ECO:0000313" key="2">
    <source>
        <dbReference type="EMBL" id="QJF03209.1"/>
    </source>
</evidence>
<gene>
    <name evidence="2" type="ORF">R7A2020_20910</name>
</gene>
<dbReference type="RefSeq" id="WP_141245640.1">
    <property type="nucleotide sequence ID" value="NZ_CP033366.1"/>
</dbReference>
<evidence type="ECO:0000313" key="3">
    <source>
        <dbReference type="Proteomes" id="UP000500892"/>
    </source>
</evidence>
<proteinExistence type="predicted"/>
<protein>
    <submittedName>
        <fullName evidence="2">Uncharacterized protein</fullName>
    </submittedName>
</protein>
<feature type="signal peptide" evidence="1">
    <location>
        <begin position="1"/>
        <end position="22"/>
    </location>
</feature>
<sequence length="170" mass="18190">MQLRYPAVFTVAACVVCGPVLAQSATEHHVWQDKRKFEPYSRTAESITGTIRLSGNPDFAAPGSKMAITFGNGKKVGLTSMGASWRQWDETSGSKATAEVFKLSSDPGALRNGNTLCGDPKSEPARYVVFLEKSSYGASPLLGMAVFASKDAPRDINSPNLCGTFNYGTN</sequence>
<keyword evidence="3" id="KW-1185">Reference proteome</keyword>